<dbReference type="RefSeq" id="WP_186878436.1">
    <property type="nucleotide sequence ID" value="NZ_JACOPN010000004.1"/>
</dbReference>
<accession>A0A8J6J3W3</accession>
<keyword evidence="1" id="KW-0812">Transmembrane</keyword>
<evidence type="ECO:0000313" key="2">
    <source>
        <dbReference type="EMBL" id="MBC5717140.1"/>
    </source>
</evidence>
<evidence type="ECO:0000256" key="1">
    <source>
        <dbReference type="SAM" id="Phobius"/>
    </source>
</evidence>
<dbReference type="Pfam" id="PF12725">
    <property type="entry name" value="DUF3810"/>
    <property type="match status" value="1"/>
</dbReference>
<keyword evidence="3" id="KW-1185">Reference proteome</keyword>
<comment type="caution">
    <text evidence="2">The sequence shown here is derived from an EMBL/GenBank/DDBJ whole genome shotgun (WGS) entry which is preliminary data.</text>
</comment>
<keyword evidence="1" id="KW-0472">Membrane</keyword>
<feature type="transmembrane region" description="Helical" evidence="1">
    <location>
        <begin position="108"/>
        <end position="129"/>
    </location>
</feature>
<evidence type="ECO:0000313" key="3">
    <source>
        <dbReference type="Proteomes" id="UP000602260"/>
    </source>
</evidence>
<protein>
    <submittedName>
        <fullName evidence="2">DUF3810 domain-containing protein</fullName>
    </submittedName>
</protein>
<dbReference type="AlphaFoldDB" id="A0A8J6J3W3"/>
<dbReference type="InterPro" id="IPR024294">
    <property type="entry name" value="DUF3810"/>
</dbReference>
<feature type="transmembrane region" description="Helical" evidence="1">
    <location>
        <begin position="19"/>
        <end position="39"/>
    </location>
</feature>
<reference evidence="2" key="1">
    <citation type="submission" date="2020-08" db="EMBL/GenBank/DDBJ databases">
        <title>Genome public.</title>
        <authorList>
            <person name="Liu C."/>
            <person name="Sun Q."/>
        </authorList>
    </citation>
    <scope>NUCLEOTIDE SEQUENCE</scope>
    <source>
        <strain evidence="2">BX5</strain>
    </source>
</reference>
<dbReference type="EMBL" id="JACOPN010000004">
    <property type="protein sequence ID" value="MBC5717140.1"/>
    <property type="molecule type" value="Genomic_DNA"/>
</dbReference>
<gene>
    <name evidence="2" type="ORF">H8S55_07385</name>
</gene>
<organism evidence="2 3">
    <name type="scientific">Flintibacter faecis</name>
    <dbReference type="NCBI Taxonomy" id="2763047"/>
    <lineage>
        <taxon>Bacteria</taxon>
        <taxon>Bacillati</taxon>
        <taxon>Bacillota</taxon>
        <taxon>Clostridia</taxon>
        <taxon>Eubacteriales</taxon>
        <taxon>Flintibacter</taxon>
    </lineage>
</organism>
<keyword evidence="1" id="KW-1133">Transmembrane helix</keyword>
<name>A0A8J6J3W3_9FIRM</name>
<dbReference type="Proteomes" id="UP000602260">
    <property type="component" value="Unassembled WGS sequence"/>
</dbReference>
<sequence length="377" mass="42110">MNDIFCKGKERTGSRSRTFWRWAGALCIPAALSVLFQLLHSKRAVMNFWVFHVMGPGERLLGRLWSRVPVSVMEWLIALFLAGNLVWLVRAVAGLVHRRGLGRSFRRLLALGAAWLWLWCAFCWMWRAAYYADTFAQRSGLSDRACSVEELAAVTRYFAQNAARLAGQVPRDGAGHFAADRETVFQTGPEVYENLTREFPCLAMDPVRAKPIFFSRLQSRLGFTGMYFPFTGEANVNVDAPACLVPATIAHEMAHQRMVASELEANFVGIAACVTGEDVTYQYSGYLMGLIQLCNALYDVAPQTWQAIARSTFTAELSQDWQDNNQYWAAMRSPVEDRAEQVYDSFLKGNGQSLGIRSYGACVDLLVTYFGPAAGVG</sequence>
<feature type="transmembrane region" description="Helical" evidence="1">
    <location>
        <begin position="75"/>
        <end position="96"/>
    </location>
</feature>
<proteinExistence type="predicted"/>